<dbReference type="AlphaFoldDB" id="A0A1J4L1Y9"/>
<reference evidence="1" key="1">
    <citation type="submission" date="2016-10" db="EMBL/GenBank/DDBJ databases">
        <authorList>
            <person name="Benchimol M."/>
            <person name="Almeida L.G."/>
            <person name="Vasconcelos A.T."/>
            <person name="Perreira-Neves A."/>
            <person name="Rosa I.A."/>
            <person name="Tasca T."/>
            <person name="Bogo M.R."/>
            <person name="de Souza W."/>
        </authorList>
    </citation>
    <scope>NUCLEOTIDE SEQUENCE [LARGE SCALE GENOMIC DNA]</scope>
    <source>
        <strain evidence="1">K</strain>
    </source>
</reference>
<gene>
    <name evidence="1" type="ORF">TRFO_12396</name>
</gene>
<dbReference type="Proteomes" id="UP000179807">
    <property type="component" value="Unassembled WGS sequence"/>
</dbReference>
<organism evidence="1 2">
    <name type="scientific">Tritrichomonas foetus</name>
    <dbReference type="NCBI Taxonomy" id="1144522"/>
    <lineage>
        <taxon>Eukaryota</taxon>
        <taxon>Metamonada</taxon>
        <taxon>Parabasalia</taxon>
        <taxon>Tritrichomonadida</taxon>
        <taxon>Tritrichomonadidae</taxon>
        <taxon>Tritrichomonas</taxon>
    </lineage>
</organism>
<name>A0A1J4L1Y9_9EUKA</name>
<dbReference type="EMBL" id="MLAK01000003">
    <property type="protein sequence ID" value="OHT17434.1"/>
    <property type="molecule type" value="Genomic_DNA"/>
</dbReference>
<evidence type="ECO:0000313" key="2">
    <source>
        <dbReference type="Proteomes" id="UP000179807"/>
    </source>
</evidence>
<accession>A0A1J4L1Y9</accession>
<dbReference type="RefSeq" id="XP_068370570.1">
    <property type="nucleotide sequence ID" value="XM_068496616.1"/>
</dbReference>
<comment type="caution">
    <text evidence="1">The sequence shown here is derived from an EMBL/GenBank/DDBJ whole genome shotgun (WGS) entry which is preliminary data.</text>
</comment>
<evidence type="ECO:0000313" key="1">
    <source>
        <dbReference type="EMBL" id="OHT17434.1"/>
    </source>
</evidence>
<sequence>MSNNQKYILNTKQNYVYNPTDEWVSCTLQSSDQIHIIEVIPPRSSRNYPASFQNPKYIIKVLRPEQIRSFDINATESDPVFLEPIDIKFEAVWKGTFKTPGRNNELITAEISVDSANLSGFFKCNDETYLLKGTIFTKTHHVACSLFEVGKRKELKLNGMIEHEINNFTIELKAHETFLTLTVTENDKLTFEEYPVLKGNYIGFYIRGNDNQYEMTFNMTSFTNGIILGTGCETRLTFNVIGYACNNSMYLVRIGTNATYYQGTIENGGEVYISGNWYSRVDTGNFTFIKEM</sequence>
<proteinExistence type="predicted"/>
<dbReference type="GeneID" id="94831320"/>
<keyword evidence="2" id="KW-1185">Reference proteome</keyword>
<dbReference type="VEuPathDB" id="TrichDB:TRFO_12396"/>
<protein>
    <submittedName>
        <fullName evidence="1">Uncharacterized protein</fullName>
    </submittedName>
</protein>